<feature type="domain" description="TPM" evidence="2">
    <location>
        <begin position="24"/>
        <end position="144"/>
    </location>
</feature>
<accession>A0A2A2A5F5</accession>
<dbReference type="InterPro" id="IPR007621">
    <property type="entry name" value="TPM_dom"/>
</dbReference>
<name>A0A2A2A5F5_9BURK</name>
<dbReference type="EMBL" id="NSJF01000006">
    <property type="protein sequence ID" value="PAT33750.1"/>
    <property type="molecule type" value="Genomic_DNA"/>
</dbReference>
<dbReference type="Proteomes" id="UP000217999">
    <property type="component" value="Unassembled WGS sequence"/>
</dbReference>
<dbReference type="PANTHER" id="PTHR30373:SF8">
    <property type="entry name" value="BLL7265 PROTEIN"/>
    <property type="match status" value="1"/>
</dbReference>
<organism evidence="3 4">
    <name type="scientific">Vandammella animalimorsus</name>
    <dbReference type="NCBI Taxonomy" id="2029117"/>
    <lineage>
        <taxon>Bacteria</taxon>
        <taxon>Pseudomonadati</taxon>
        <taxon>Pseudomonadota</taxon>
        <taxon>Betaproteobacteria</taxon>
        <taxon>Burkholderiales</taxon>
        <taxon>Comamonadaceae</taxon>
        <taxon>Vandammella</taxon>
    </lineage>
</organism>
<feature type="region of interest" description="Disordered" evidence="1">
    <location>
        <begin position="149"/>
        <end position="168"/>
    </location>
</feature>
<evidence type="ECO:0000259" key="2">
    <source>
        <dbReference type="Pfam" id="PF04536"/>
    </source>
</evidence>
<evidence type="ECO:0000313" key="4">
    <source>
        <dbReference type="Proteomes" id="UP000217999"/>
    </source>
</evidence>
<gene>
    <name evidence="3" type="ORF">CK620_11320</name>
</gene>
<evidence type="ECO:0000313" key="3">
    <source>
        <dbReference type="EMBL" id="PAT33750.1"/>
    </source>
</evidence>
<dbReference type="Pfam" id="PF04536">
    <property type="entry name" value="TPM_phosphatase"/>
    <property type="match status" value="1"/>
</dbReference>
<dbReference type="AlphaFoldDB" id="A0A2A2A5F5"/>
<comment type="caution">
    <text evidence="3">The sequence shown here is derived from an EMBL/GenBank/DDBJ whole genome shotgun (WGS) entry which is preliminary data.</text>
</comment>
<dbReference type="RefSeq" id="WP_095550388.1">
    <property type="nucleotide sequence ID" value="NZ_NSJF01000006.1"/>
</dbReference>
<sequence length="168" mass="19170">MAMQQSLSRTLRSLTSAPWQHRWLNDKAMHKLESVLAEAERGHSGEIRLLIERHLPLSVAWHQDVRTRAEDCFAHLRVWDTAARSGVLVYVNLAQRRLEIVADRGISAVVTQARWQALCDAALDVMRSGQYVRALSQLLENIGAEMRTHYGMPDDPHGNELPNRIETR</sequence>
<protein>
    <recommendedName>
        <fullName evidence="2">TPM domain-containing protein</fullName>
    </recommendedName>
</protein>
<dbReference type="Gene3D" id="3.10.310.50">
    <property type="match status" value="1"/>
</dbReference>
<proteinExistence type="predicted"/>
<evidence type="ECO:0000256" key="1">
    <source>
        <dbReference type="SAM" id="MobiDB-lite"/>
    </source>
</evidence>
<dbReference type="PANTHER" id="PTHR30373">
    <property type="entry name" value="UPF0603 PROTEIN YGCG"/>
    <property type="match status" value="1"/>
</dbReference>
<reference evidence="3 4" key="1">
    <citation type="submission" date="2017-08" db="EMBL/GenBank/DDBJ databases">
        <title>WGS of Clinical strains of the CDC Group NO-1 linked to zoonotic infections in humans.</title>
        <authorList>
            <person name="Bernier A.-M."/>
            <person name="Bernard K."/>
        </authorList>
    </citation>
    <scope>NUCLEOTIDE SEQUENCE [LARGE SCALE GENOMIC DNA]</scope>
    <source>
        <strain evidence="3 4">NML03-0146</strain>
    </source>
</reference>